<feature type="domain" description="RRM" evidence="2">
    <location>
        <begin position="46"/>
        <end position="77"/>
    </location>
</feature>
<feature type="region of interest" description="Disordered" evidence="1">
    <location>
        <begin position="128"/>
        <end position="307"/>
    </location>
</feature>
<dbReference type="SUPFAM" id="SSF54928">
    <property type="entry name" value="RNA-binding domain, RBD"/>
    <property type="match status" value="1"/>
</dbReference>
<proteinExistence type="predicted"/>
<dbReference type="CDD" id="cd00590">
    <property type="entry name" value="RRM_SF"/>
    <property type="match status" value="1"/>
</dbReference>
<comment type="caution">
    <text evidence="3">The sequence shown here is derived from an EMBL/GenBank/DDBJ whole genome shotgun (WGS) entry which is preliminary data.</text>
</comment>
<dbReference type="GO" id="GO:0003723">
    <property type="term" value="F:RNA binding"/>
    <property type="evidence" value="ECO:0007669"/>
    <property type="project" value="InterPro"/>
</dbReference>
<feature type="compositionally biased region" description="Gly residues" evidence="1">
    <location>
        <begin position="142"/>
        <end position="157"/>
    </location>
</feature>
<feature type="compositionally biased region" description="Basic and acidic residues" evidence="1">
    <location>
        <begin position="212"/>
        <end position="251"/>
    </location>
</feature>
<organism evidence="3 4">
    <name type="scientific">Dreissena polymorpha</name>
    <name type="common">Zebra mussel</name>
    <name type="synonym">Mytilus polymorpha</name>
    <dbReference type="NCBI Taxonomy" id="45954"/>
    <lineage>
        <taxon>Eukaryota</taxon>
        <taxon>Metazoa</taxon>
        <taxon>Spiralia</taxon>
        <taxon>Lophotrochozoa</taxon>
        <taxon>Mollusca</taxon>
        <taxon>Bivalvia</taxon>
        <taxon>Autobranchia</taxon>
        <taxon>Heteroconchia</taxon>
        <taxon>Euheterodonta</taxon>
        <taxon>Imparidentia</taxon>
        <taxon>Neoheterodontei</taxon>
        <taxon>Myida</taxon>
        <taxon>Dreissenoidea</taxon>
        <taxon>Dreissenidae</taxon>
        <taxon>Dreissena</taxon>
    </lineage>
</organism>
<feature type="compositionally biased region" description="Basic and acidic residues" evidence="1">
    <location>
        <begin position="185"/>
        <end position="197"/>
    </location>
</feature>
<sequence length="307" mass="31475">MDDSRDTLIVTGCTGMTGKQFIETMLVFGKLKINDDGSNMSRILPEKGIGIVTFEKPEMAETARGMLNGQEIHGNTLTVLTAAEFFKTAKPLKGTNDRYGINMAWQMWNNNIENAGGKGGKGGSGFLGGMLKGQDGKPGQPGPNGKGGEGGKGGLGFFSGWLTGRNGKDCDGVTSGKGENGSFGKGKDGTDWGDGNRESMGCGKGGKGGFGKGKDGQSWRGNADQDKCESGGKKPKFAEHGSDEAEGDRKQNRSGNGQNGCSIDDRETNSNVGGAGGKGGAGLFGWFKGKDGQPGSPGPNGQGGKGG</sequence>
<evidence type="ECO:0000256" key="1">
    <source>
        <dbReference type="SAM" id="MobiDB-lite"/>
    </source>
</evidence>
<gene>
    <name evidence="3" type="ORF">DPMN_156632</name>
</gene>
<protein>
    <recommendedName>
        <fullName evidence="2">RRM domain-containing protein</fullName>
    </recommendedName>
</protein>
<dbReference type="InterPro" id="IPR035979">
    <property type="entry name" value="RBD_domain_sf"/>
</dbReference>
<dbReference type="EMBL" id="JAIWYP010000007">
    <property type="protein sequence ID" value="KAH3802934.1"/>
    <property type="molecule type" value="Genomic_DNA"/>
</dbReference>
<dbReference type="InterPro" id="IPR012677">
    <property type="entry name" value="Nucleotide-bd_a/b_plait_sf"/>
</dbReference>
<accession>A0A9D4FSN7</accession>
<dbReference type="Proteomes" id="UP000828390">
    <property type="component" value="Unassembled WGS sequence"/>
</dbReference>
<feature type="compositionally biased region" description="Gly residues" evidence="1">
    <location>
        <begin position="273"/>
        <end position="283"/>
    </location>
</feature>
<dbReference type="Gene3D" id="3.30.70.330">
    <property type="match status" value="1"/>
</dbReference>
<reference evidence="3" key="1">
    <citation type="journal article" date="2019" name="bioRxiv">
        <title>The Genome of the Zebra Mussel, Dreissena polymorpha: A Resource for Invasive Species Research.</title>
        <authorList>
            <person name="McCartney M.A."/>
            <person name="Auch B."/>
            <person name="Kono T."/>
            <person name="Mallez S."/>
            <person name="Zhang Y."/>
            <person name="Obille A."/>
            <person name="Becker A."/>
            <person name="Abrahante J.E."/>
            <person name="Garbe J."/>
            <person name="Badalamenti J.P."/>
            <person name="Herman A."/>
            <person name="Mangelson H."/>
            <person name="Liachko I."/>
            <person name="Sullivan S."/>
            <person name="Sone E.D."/>
            <person name="Koren S."/>
            <person name="Silverstein K.A.T."/>
            <person name="Beckman K.B."/>
            <person name="Gohl D.M."/>
        </authorList>
    </citation>
    <scope>NUCLEOTIDE SEQUENCE</scope>
    <source>
        <strain evidence="3">Duluth1</strain>
        <tissue evidence="3">Whole animal</tissue>
    </source>
</reference>
<feature type="compositionally biased region" description="Gly residues" evidence="1">
    <location>
        <begin position="202"/>
        <end position="211"/>
    </location>
</feature>
<dbReference type="AlphaFoldDB" id="A0A9D4FSN7"/>
<dbReference type="Pfam" id="PF00076">
    <property type="entry name" value="RRM_1"/>
    <property type="match status" value="1"/>
</dbReference>
<dbReference type="InterPro" id="IPR000504">
    <property type="entry name" value="RRM_dom"/>
</dbReference>
<feature type="compositionally biased region" description="Gly residues" evidence="1">
    <location>
        <begin position="298"/>
        <end position="307"/>
    </location>
</feature>
<evidence type="ECO:0000313" key="4">
    <source>
        <dbReference type="Proteomes" id="UP000828390"/>
    </source>
</evidence>
<reference evidence="3" key="2">
    <citation type="submission" date="2020-11" db="EMBL/GenBank/DDBJ databases">
        <authorList>
            <person name="McCartney M.A."/>
            <person name="Auch B."/>
            <person name="Kono T."/>
            <person name="Mallez S."/>
            <person name="Becker A."/>
            <person name="Gohl D.M."/>
            <person name="Silverstein K.A.T."/>
            <person name="Koren S."/>
            <person name="Bechman K.B."/>
            <person name="Herman A."/>
            <person name="Abrahante J.E."/>
            <person name="Garbe J."/>
        </authorList>
    </citation>
    <scope>NUCLEOTIDE SEQUENCE</scope>
    <source>
        <strain evidence="3">Duluth1</strain>
        <tissue evidence="3">Whole animal</tissue>
    </source>
</reference>
<name>A0A9D4FSN7_DREPO</name>
<evidence type="ECO:0000313" key="3">
    <source>
        <dbReference type="EMBL" id="KAH3802934.1"/>
    </source>
</evidence>
<evidence type="ECO:0000259" key="2">
    <source>
        <dbReference type="Pfam" id="PF00076"/>
    </source>
</evidence>
<keyword evidence="4" id="KW-1185">Reference proteome</keyword>